<protein>
    <recommendedName>
        <fullName evidence="2">Protein-L-isoaspartate O-methyltransferase</fullName>
    </recommendedName>
    <alternativeName>
        <fullName evidence="3">Protein L-isoaspartyl methyltransferase</fullName>
    </alternativeName>
</protein>
<dbReference type="RefSeq" id="WP_306886253.1">
    <property type="nucleotide sequence ID" value="NZ_JAUSUL010000002.1"/>
</dbReference>
<comment type="caution">
    <text evidence="4">The sequence shown here is derived from an EMBL/GenBank/DDBJ whole genome shotgun (WGS) entry which is preliminary data.</text>
</comment>
<name>A0AAE3VQR5_9HYPH</name>
<dbReference type="GO" id="GO:0032259">
    <property type="term" value="P:methylation"/>
    <property type="evidence" value="ECO:0007669"/>
    <property type="project" value="UniProtKB-KW"/>
</dbReference>
<keyword evidence="5" id="KW-1185">Reference proteome</keyword>
<dbReference type="PANTHER" id="PTHR11579:SF18">
    <property type="entry name" value="PROTEIN-L-ISOASPARTATE O-METHYLTRANSFERASE"/>
    <property type="match status" value="1"/>
</dbReference>
<gene>
    <name evidence="4" type="ORF">J2S73_002890</name>
</gene>
<dbReference type="CDD" id="cd02440">
    <property type="entry name" value="AdoMet_MTases"/>
    <property type="match status" value="1"/>
</dbReference>
<accession>A0AAE3VQR5</accession>
<evidence type="ECO:0000256" key="2">
    <source>
        <dbReference type="ARBA" id="ARBA00013346"/>
    </source>
</evidence>
<dbReference type="PANTHER" id="PTHR11579">
    <property type="entry name" value="PROTEIN-L-ISOASPARTATE O-METHYLTRANSFERASE"/>
    <property type="match status" value="1"/>
</dbReference>
<dbReference type="Gene3D" id="3.40.50.150">
    <property type="entry name" value="Vaccinia Virus protein VP39"/>
    <property type="match status" value="1"/>
</dbReference>
<dbReference type="AlphaFoldDB" id="A0AAE3VQR5"/>
<evidence type="ECO:0000313" key="4">
    <source>
        <dbReference type="EMBL" id="MDQ0316433.1"/>
    </source>
</evidence>
<dbReference type="GO" id="GO:0005737">
    <property type="term" value="C:cytoplasm"/>
    <property type="evidence" value="ECO:0007669"/>
    <property type="project" value="TreeGrafter"/>
</dbReference>
<keyword evidence="4" id="KW-0489">Methyltransferase</keyword>
<organism evidence="4 5">
    <name type="scientific">Amorphus orientalis</name>
    <dbReference type="NCBI Taxonomy" id="649198"/>
    <lineage>
        <taxon>Bacteria</taxon>
        <taxon>Pseudomonadati</taxon>
        <taxon>Pseudomonadota</taxon>
        <taxon>Alphaproteobacteria</taxon>
        <taxon>Hyphomicrobiales</taxon>
        <taxon>Amorphaceae</taxon>
        <taxon>Amorphus</taxon>
    </lineage>
</organism>
<evidence type="ECO:0000256" key="1">
    <source>
        <dbReference type="ARBA" id="ARBA00005369"/>
    </source>
</evidence>
<comment type="similarity">
    <text evidence="1">Belongs to the methyltransferase superfamily. L-isoaspartyl/D-aspartyl protein methyltransferase family.</text>
</comment>
<keyword evidence="4" id="KW-0808">Transferase</keyword>
<proteinExistence type="inferred from homology"/>
<dbReference type="InterPro" id="IPR029063">
    <property type="entry name" value="SAM-dependent_MTases_sf"/>
</dbReference>
<dbReference type="Proteomes" id="UP001229244">
    <property type="component" value="Unassembled WGS sequence"/>
</dbReference>
<evidence type="ECO:0000256" key="3">
    <source>
        <dbReference type="ARBA" id="ARBA00030757"/>
    </source>
</evidence>
<dbReference type="EMBL" id="JAUSUL010000002">
    <property type="protein sequence ID" value="MDQ0316433.1"/>
    <property type="molecule type" value="Genomic_DNA"/>
</dbReference>
<reference evidence="4" key="1">
    <citation type="submission" date="2023-07" db="EMBL/GenBank/DDBJ databases">
        <title>Genomic Encyclopedia of Type Strains, Phase IV (KMG-IV): sequencing the most valuable type-strain genomes for metagenomic binning, comparative biology and taxonomic classification.</title>
        <authorList>
            <person name="Goeker M."/>
        </authorList>
    </citation>
    <scope>NUCLEOTIDE SEQUENCE</scope>
    <source>
        <strain evidence="4">DSM 21202</strain>
    </source>
</reference>
<evidence type="ECO:0000313" key="5">
    <source>
        <dbReference type="Proteomes" id="UP001229244"/>
    </source>
</evidence>
<dbReference type="Pfam" id="PF01135">
    <property type="entry name" value="PCMT"/>
    <property type="match status" value="1"/>
</dbReference>
<dbReference type="GO" id="GO:0004719">
    <property type="term" value="F:protein-L-isoaspartate (D-aspartate) O-methyltransferase activity"/>
    <property type="evidence" value="ECO:0007669"/>
    <property type="project" value="InterPro"/>
</dbReference>
<dbReference type="InterPro" id="IPR000682">
    <property type="entry name" value="PCMT"/>
</dbReference>
<sequence>MVDFATLRTRMVENQLRTFDVTDYRIQGAMNEIPREAFLPQARRSLAYLDEPVAITDPEPGKLGRYLTRPAVFAKMLQIAEIESGDLVLVVGAGTGYPCAVLGRLADAVVGLECDEALGAEAGENLTELGIENAAVVTGPLEAGWPAESPYDVIVVDGAVETGLDPLFDQLKDGGRLVAVVGRGLSAMATVYRRSGDRTGHWPSFNAAAPILPGFEKKPEFTF</sequence>
<dbReference type="SUPFAM" id="SSF53335">
    <property type="entry name" value="S-adenosyl-L-methionine-dependent methyltransferases"/>
    <property type="match status" value="1"/>
</dbReference>